<dbReference type="RefSeq" id="XP_038058386.1">
    <property type="nucleotide sequence ID" value="XM_038202458.1"/>
</dbReference>
<dbReference type="Gene3D" id="3.40.640.10">
    <property type="entry name" value="Type I PLP-dependent aspartate aminotransferase-like (Major domain)"/>
    <property type="match status" value="1"/>
</dbReference>
<dbReference type="GeneID" id="119729742"/>
<accession>A0A914A4S3</accession>
<dbReference type="OMA" id="PYLDIDM"/>
<dbReference type="Proteomes" id="UP000887568">
    <property type="component" value="Unplaced"/>
</dbReference>
<evidence type="ECO:0000313" key="3">
    <source>
        <dbReference type="Proteomes" id="UP000887568"/>
    </source>
</evidence>
<protein>
    <recommendedName>
        <fullName evidence="1">Aminotransferase class V domain-containing protein</fullName>
    </recommendedName>
</protein>
<evidence type="ECO:0000313" key="2">
    <source>
        <dbReference type="EnsemblMetazoa" id="XP_038058386.1"/>
    </source>
</evidence>
<dbReference type="InterPro" id="IPR015424">
    <property type="entry name" value="PyrdxlP-dep_Trfase"/>
</dbReference>
<dbReference type="EnsemblMetazoa" id="XM_038202458.1">
    <property type="protein sequence ID" value="XP_038058386.1"/>
    <property type="gene ID" value="LOC119729742"/>
</dbReference>
<dbReference type="OrthoDB" id="420046at2759"/>
<dbReference type="SUPFAM" id="SSF53383">
    <property type="entry name" value="PLP-dependent transferases"/>
    <property type="match status" value="1"/>
</dbReference>
<dbReference type="PANTHER" id="PTHR43686:SF1">
    <property type="entry name" value="AMINOTRAN_5 DOMAIN-CONTAINING PROTEIN"/>
    <property type="match status" value="1"/>
</dbReference>
<dbReference type="InterPro" id="IPR000192">
    <property type="entry name" value="Aminotrans_V_dom"/>
</dbReference>
<dbReference type="AlphaFoldDB" id="A0A914A4S3"/>
<dbReference type="PANTHER" id="PTHR43686">
    <property type="entry name" value="SULFURTRANSFERASE-RELATED"/>
    <property type="match status" value="1"/>
</dbReference>
<dbReference type="Pfam" id="PF00266">
    <property type="entry name" value="Aminotran_5"/>
    <property type="match status" value="1"/>
</dbReference>
<name>A0A914A4S3_PATMI</name>
<dbReference type="InterPro" id="IPR015421">
    <property type="entry name" value="PyrdxlP-dep_Trfase_major"/>
</dbReference>
<dbReference type="InterPro" id="IPR015422">
    <property type="entry name" value="PyrdxlP-dep_Trfase_small"/>
</dbReference>
<organism evidence="2 3">
    <name type="scientific">Patiria miniata</name>
    <name type="common">Bat star</name>
    <name type="synonym">Asterina miniata</name>
    <dbReference type="NCBI Taxonomy" id="46514"/>
    <lineage>
        <taxon>Eukaryota</taxon>
        <taxon>Metazoa</taxon>
        <taxon>Echinodermata</taxon>
        <taxon>Eleutherozoa</taxon>
        <taxon>Asterozoa</taxon>
        <taxon>Asteroidea</taxon>
        <taxon>Valvatacea</taxon>
        <taxon>Valvatida</taxon>
        <taxon>Asterinidae</taxon>
        <taxon>Patiria</taxon>
    </lineage>
</organism>
<reference evidence="2" key="1">
    <citation type="submission" date="2022-11" db="UniProtKB">
        <authorList>
            <consortium name="EnsemblMetazoa"/>
        </authorList>
    </citation>
    <scope>IDENTIFICATION</scope>
</reference>
<proteinExistence type="predicted"/>
<keyword evidence="3" id="KW-1185">Reference proteome</keyword>
<evidence type="ECO:0000259" key="1">
    <source>
        <dbReference type="Pfam" id="PF00266"/>
    </source>
</evidence>
<feature type="domain" description="Aminotransferase class V" evidence="1">
    <location>
        <begin position="40"/>
        <end position="412"/>
    </location>
</feature>
<dbReference type="Gene3D" id="3.90.1150.10">
    <property type="entry name" value="Aspartate Aminotransferase, domain 1"/>
    <property type="match status" value="1"/>
</dbReference>
<sequence>MEAFRSNGSCPKQALLSYVNNNVIGGEAKFRGPFGQRRVIYCDYTASGRPLRCIENYISEHVYTMYANTHTTTTVTSKQTTQFRHEARELIRGCVNATEDDAVIFTGSGSTGAIHKLLNAMELHGEKAKRTMVLVGPFEHHSNILPWRESGARVVRIQQTPQGLVDLTDLESKLQTYCQEYDLILGCFSAASNVTGIITDTKPVAALLHHYGALSFWDYATAAPYLDIDMNPEESRPDWDCSKDAVFISTHKFVGGVGTPGLLVAKKRLFVNKVPHGAGGGTVAYVSRDMYHYLRDIEAREEGGTPAIVESIRAGLAFQIKHAVGVHHIEEREEQLARYAFARWQSNENLLILGNKDVSRLPIFSFLIRHPQTGKFLHHNFVSVLLNDLFGIQARGGCACAGPYAHDLLGISEDSAVKFYDLIREDRRNMCNEEPAEAVRPGFVRINLPYFATEETIDYIVSAIDMVATHGWKLLPQYRFDLKSGAWTHRVGVRGKGPGLSSLNDICYDQGFMEIASDDSEDQCLGQTRLAHYLEEVRALFEQAVEDNLVFDALQDPEVQLSEPYQDFLWFVQPREAAVCLNDAWQQQFQLTLKGGYFFVIDDGFLETESEEVMGGYEESLVPEMDQEDAATVPYQELPQYGYSESFLAGSEDVAVVPGDDAASDPFSFNGDMEMYTGNLTSTYDFIKLGHGGEFEPGEKPRSRHPSLCRAFSNESGYTSDREEFPYVNAV</sequence>